<dbReference type="SUPFAM" id="SSF51735">
    <property type="entry name" value="NAD(P)-binding Rossmann-fold domains"/>
    <property type="match status" value="1"/>
</dbReference>
<name>Q1YDK6_AURMS</name>
<dbReference type="PROSITE" id="PS00061">
    <property type="entry name" value="ADH_SHORT"/>
    <property type="match status" value="1"/>
</dbReference>
<evidence type="ECO:0000256" key="1">
    <source>
        <dbReference type="ARBA" id="ARBA00006484"/>
    </source>
</evidence>
<proteinExistence type="inferred from homology"/>
<evidence type="ECO:0000313" key="3">
    <source>
        <dbReference type="EMBL" id="EAS48352.1"/>
    </source>
</evidence>
<reference evidence="3 4" key="1">
    <citation type="journal article" date="2008" name="Appl. Environ. Microbiol.">
        <title>Genomic insights into Mn(II) oxidation by the marine alphaproteobacterium Aurantimonas sp. strain SI85-9A1.</title>
        <authorList>
            <person name="Dick G.J."/>
            <person name="Podell S."/>
            <person name="Johnson H.A."/>
            <person name="Rivera-Espinoza Y."/>
            <person name="Bernier-Latmani R."/>
            <person name="McCarthy J.K."/>
            <person name="Torpey J.W."/>
            <person name="Clement B.G."/>
            <person name="Gaasterland T."/>
            <person name="Tebo B.M."/>
        </authorList>
    </citation>
    <scope>NUCLEOTIDE SEQUENCE [LARGE SCALE GENOMIC DNA]</scope>
    <source>
        <strain evidence="3 4">SI85-9A1</strain>
    </source>
</reference>
<dbReference type="GO" id="GO:0016616">
    <property type="term" value="F:oxidoreductase activity, acting on the CH-OH group of donors, NAD or NADP as acceptor"/>
    <property type="evidence" value="ECO:0007669"/>
    <property type="project" value="TreeGrafter"/>
</dbReference>
<dbReference type="BioCyc" id="AURANTIMONAS:SI859A1_00122-MONOMER"/>
<dbReference type="FunFam" id="3.40.50.720:FF:000084">
    <property type="entry name" value="Short-chain dehydrogenase reductase"/>
    <property type="match status" value="1"/>
</dbReference>
<dbReference type="EMBL" id="AAPJ01000012">
    <property type="protein sequence ID" value="EAS48352.1"/>
    <property type="molecule type" value="Genomic_DNA"/>
</dbReference>
<dbReference type="PANTHER" id="PTHR42760:SF135">
    <property type="entry name" value="BLL7886 PROTEIN"/>
    <property type="match status" value="1"/>
</dbReference>
<gene>
    <name evidence="3" type="ORF">SI859A1_00122</name>
</gene>
<dbReference type="InterPro" id="IPR036291">
    <property type="entry name" value="NAD(P)-bd_dom_sf"/>
</dbReference>
<comment type="caution">
    <text evidence="3">The sequence shown here is derived from an EMBL/GenBank/DDBJ whole genome shotgun (WGS) entry which is preliminary data.</text>
</comment>
<dbReference type="Gene3D" id="3.40.50.720">
    <property type="entry name" value="NAD(P)-binding Rossmann-like Domain"/>
    <property type="match status" value="1"/>
</dbReference>
<dbReference type="PRINTS" id="PR00081">
    <property type="entry name" value="GDHRDH"/>
</dbReference>
<dbReference type="GO" id="GO:0030497">
    <property type="term" value="P:fatty acid elongation"/>
    <property type="evidence" value="ECO:0007669"/>
    <property type="project" value="TreeGrafter"/>
</dbReference>
<dbReference type="AlphaFoldDB" id="Q1YDK6"/>
<organism evidence="3 4">
    <name type="scientific">Aurantimonas manganoxydans (strain ATCC BAA-1229 / DSM 21871 / SI85-9A1)</name>
    <dbReference type="NCBI Taxonomy" id="287752"/>
    <lineage>
        <taxon>Bacteria</taxon>
        <taxon>Pseudomonadati</taxon>
        <taxon>Pseudomonadota</taxon>
        <taxon>Alphaproteobacteria</taxon>
        <taxon>Hyphomicrobiales</taxon>
        <taxon>Aurantimonadaceae</taxon>
        <taxon>Aurantimonas</taxon>
    </lineage>
</organism>
<feature type="domain" description="Ketoreductase" evidence="2">
    <location>
        <begin position="35"/>
        <end position="214"/>
    </location>
</feature>
<dbReference type="InterPro" id="IPR057326">
    <property type="entry name" value="KR_dom"/>
</dbReference>
<dbReference type="InterPro" id="IPR020904">
    <property type="entry name" value="Sc_DH/Rdtase_CS"/>
</dbReference>
<dbReference type="PANTHER" id="PTHR42760">
    <property type="entry name" value="SHORT-CHAIN DEHYDROGENASES/REDUCTASES FAMILY MEMBER"/>
    <property type="match status" value="1"/>
</dbReference>
<dbReference type="NCBIfam" id="NF004778">
    <property type="entry name" value="PRK06124.1"/>
    <property type="match status" value="1"/>
</dbReference>
<evidence type="ECO:0000313" key="4">
    <source>
        <dbReference type="Proteomes" id="UP000000321"/>
    </source>
</evidence>
<dbReference type="InterPro" id="IPR002347">
    <property type="entry name" value="SDR_fam"/>
</dbReference>
<dbReference type="Pfam" id="PF13561">
    <property type="entry name" value="adh_short_C2"/>
    <property type="match status" value="1"/>
</dbReference>
<protein>
    <submittedName>
        <fullName evidence="3">Gluconate 5-dehydrogenase</fullName>
    </submittedName>
</protein>
<accession>Q1YDK6</accession>
<evidence type="ECO:0000259" key="2">
    <source>
        <dbReference type="SMART" id="SM00822"/>
    </source>
</evidence>
<sequence>MADMAIDEKGRTVAKRVTSRSAPIAVPGLFSLDGQVALVTGASRGLGLEVARAMAEAGARVVLAGRDRSRVEAAAGSIRGTAHEPVGAVFDFTDPDATREALRRIHADAGRIDILVHNAGARDRKPLAEFSDADIRALIDTNLTAGIVLAREAAALMVPQGSGRLIMMTSIAGHVARANDAVYTASKHGLTGLVRALAAEYGPHGITSNAIAPGGFATEANAEMIADPKAVEHFAGRSLIGRWGQPREIAGAAVFLASPAASYVTGHVLVVDGGLTTAM</sequence>
<dbReference type="HOGENOM" id="CLU_010194_1_1_5"/>
<dbReference type="PRINTS" id="PR00080">
    <property type="entry name" value="SDRFAMILY"/>
</dbReference>
<keyword evidence="4" id="KW-1185">Reference proteome</keyword>
<comment type="similarity">
    <text evidence="1">Belongs to the short-chain dehydrogenases/reductases (SDR) family.</text>
</comment>
<dbReference type="SMART" id="SM00822">
    <property type="entry name" value="PKS_KR"/>
    <property type="match status" value="1"/>
</dbReference>
<dbReference type="Proteomes" id="UP000000321">
    <property type="component" value="Unassembled WGS sequence"/>
</dbReference>